<proteinExistence type="predicted"/>
<evidence type="ECO:0000313" key="1">
    <source>
        <dbReference type="EMBL" id="VVJ22417.1"/>
    </source>
</evidence>
<protein>
    <recommendedName>
        <fullName evidence="3">RNA polymerase subunit sigma</fullName>
    </recommendedName>
</protein>
<sequence>MVDAALAELLAERRHLEEVAAWLAGPGDVVDEAYRAWYALGAAERAAVASPTEWLTRAVGRCCLHRLAAPPRPAPADDFARRFRAACAGQSTPALGALLADDVTAWFDGGGKLRTADRPVRGRAEVTRAVLALLAPRPGTRVDEHSVNGGTGLVVRVDDLVAAIVVWRARDRVITDLWLVLNPAKLRGWTVVTNAHAVLS</sequence>
<name>A0A6I8M390_9PSEU</name>
<dbReference type="InterPro" id="IPR032710">
    <property type="entry name" value="NTF2-like_dom_sf"/>
</dbReference>
<reference evidence="1 2" key="1">
    <citation type="submission" date="2019-09" db="EMBL/GenBank/DDBJ databases">
        <authorList>
            <person name="Leyn A S."/>
        </authorList>
    </citation>
    <scope>NUCLEOTIDE SEQUENCE [LARGE SCALE GENOMIC DNA]</scope>
    <source>
        <strain evidence="1">AA231_1</strain>
    </source>
</reference>
<dbReference type="InterPro" id="IPR052704">
    <property type="entry name" value="ECF_Sigma-70_Domain"/>
</dbReference>
<dbReference type="RefSeq" id="WP_155547172.1">
    <property type="nucleotide sequence ID" value="NZ_CABVGP010000002.1"/>
</dbReference>
<dbReference type="EMBL" id="CABVGP010000002">
    <property type="protein sequence ID" value="VVJ22417.1"/>
    <property type="molecule type" value="Genomic_DNA"/>
</dbReference>
<dbReference type="AlphaFoldDB" id="A0A6I8M390"/>
<gene>
    <name evidence="1" type="ORF">AA23TX_07428</name>
</gene>
<keyword evidence="2" id="KW-1185">Reference proteome</keyword>
<dbReference type="PANTHER" id="PTHR30173:SF43">
    <property type="entry name" value="ECF RNA POLYMERASE SIGMA FACTOR SIGI-RELATED"/>
    <property type="match status" value="1"/>
</dbReference>
<dbReference type="PANTHER" id="PTHR30173">
    <property type="entry name" value="SIGMA 19 FACTOR"/>
    <property type="match status" value="1"/>
</dbReference>
<evidence type="ECO:0000313" key="2">
    <source>
        <dbReference type="Proteomes" id="UP000399805"/>
    </source>
</evidence>
<dbReference type="Gene3D" id="3.10.450.50">
    <property type="match status" value="1"/>
</dbReference>
<dbReference type="GO" id="GO:0016987">
    <property type="term" value="F:sigma factor activity"/>
    <property type="evidence" value="ECO:0007669"/>
    <property type="project" value="TreeGrafter"/>
</dbReference>
<dbReference type="Proteomes" id="UP000399805">
    <property type="component" value="Unassembled WGS sequence"/>
</dbReference>
<dbReference type="SUPFAM" id="SSF54427">
    <property type="entry name" value="NTF2-like"/>
    <property type="match status" value="1"/>
</dbReference>
<accession>A0A6I8M390</accession>
<organism evidence="1 2">
    <name type="scientific">Amycolatopsis camponoti</name>
    <dbReference type="NCBI Taxonomy" id="2606593"/>
    <lineage>
        <taxon>Bacteria</taxon>
        <taxon>Bacillati</taxon>
        <taxon>Actinomycetota</taxon>
        <taxon>Actinomycetes</taxon>
        <taxon>Pseudonocardiales</taxon>
        <taxon>Pseudonocardiaceae</taxon>
        <taxon>Amycolatopsis</taxon>
    </lineage>
</organism>
<evidence type="ECO:0008006" key="3">
    <source>
        <dbReference type="Google" id="ProtNLM"/>
    </source>
</evidence>